<evidence type="ECO:0000256" key="1">
    <source>
        <dbReference type="ARBA" id="ARBA00022723"/>
    </source>
</evidence>
<dbReference type="Proteomes" id="UP001372834">
    <property type="component" value="Unassembled WGS sequence"/>
</dbReference>
<evidence type="ECO:0000256" key="3">
    <source>
        <dbReference type="ARBA" id="ARBA00022833"/>
    </source>
</evidence>
<dbReference type="Pfam" id="PF04500">
    <property type="entry name" value="FLYWCH"/>
    <property type="match status" value="1"/>
</dbReference>
<gene>
    <name evidence="5" type="ORF">RUM43_003121</name>
</gene>
<reference evidence="5 6" key="1">
    <citation type="submission" date="2023-10" db="EMBL/GenBank/DDBJ databases">
        <title>Genomes of two closely related lineages of the louse Polyplax serrata with different host specificities.</title>
        <authorList>
            <person name="Martinu J."/>
            <person name="Tarabai H."/>
            <person name="Stefka J."/>
            <person name="Hypsa V."/>
        </authorList>
    </citation>
    <scope>NUCLEOTIDE SEQUENCE [LARGE SCALE GENOMIC DNA]</scope>
    <source>
        <strain evidence="5">HR10_N</strain>
    </source>
</reference>
<keyword evidence="1" id="KW-0479">Metal-binding</keyword>
<proteinExistence type="predicted"/>
<evidence type="ECO:0000313" key="6">
    <source>
        <dbReference type="Proteomes" id="UP001372834"/>
    </source>
</evidence>
<comment type="caution">
    <text evidence="5">The sequence shown here is derived from an EMBL/GenBank/DDBJ whole genome shotgun (WGS) entry which is preliminary data.</text>
</comment>
<protein>
    <recommendedName>
        <fullName evidence="4">FLYWCH-type domain-containing protein</fullName>
    </recommendedName>
</protein>
<organism evidence="5 6">
    <name type="scientific">Polyplax serrata</name>
    <name type="common">Common mouse louse</name>
    <dbReference type="NCBI Taxonomy" id="468196"/>
    <lineage>
        <taxon>Eukaryota</taxon>
        <taxon>Metazoa</taxon>
        <taxon>Ecdysozoa</taxon>
        <taxon>Arthropoda</taxon>
        <taxon>Hexapoda</taxon>
        <taxon>Insecta</taxon>
        <taxon>Pterygota</taxon>
        <taxon>Neoptera</taxon>
        <taxon>Paraneoptera</taxon>
        <taxon>Psocodea</taxon>
        <taxon>Troctomorpha</taxon>
        <taxon>Phthiraptera</taxon>
        <taxon>Anoplura</taxon>
        <taxon>Polyplacidae</taxon>
        <taxon>Polyplax</taxon>
    </lineage>
</organism>
<evidence type="ECO:0000259" key="4">
    <source>
        <dbReference type="Pfam" id="PF04500"/>
    </source>
</evidence>
<feature type="domain" description="FLYWCH-type" evidence="4">
    <location>
        <begin position="29"/>
        <end position="84"/>
    </location>
</feature>
<evidence type="ECO:0000256" key="2">
    <source>
        <dbReference type="ARBA" id="ARBA00022771"/>
    </source>
</evidence>
<dbReference type="Gene3D" id="2.20.25.240">
    <property type="match status" value="1"/>
</dbReference>
<dbReference type="InterPro" id="IPR007588">
    <property type="entry name" value="Znf_FLYWCH"/>
</dbReference>
<name>A0AAN8S6D3_POLSC</name>
<keyword evidence="2" id="KW-0863">Zinc-finger</keyword>
<dbReference type="EMBL" id="JAWJWE010000036">
    <property type="protein sequence ID" value="KAK6629304.1"/>
    <property type="molecule type" value="Genomic_DNA"/>
</dbReference>
<sequence length="208" mass="23918">MCHVSVIRREDDYLTPRVIRAEEYTIGCTRAGGPQIHHDGYLYNVHSHQGKTRFACSTRSSTKCKVIFSMQDDGSFLIQRAHNHPPRTGYTSLFEDENLFANKKYHEQFQKKNEIKKQLDIPLYCFVTQVTVRNTIMENRRIFYLKMPELRTTPFDAPTTENSYCNTTDSNTERIKVVNKASCGGAVGTPGSSAWHALEYQMPMDFCT</sequence>
<dbReference type="AlphaFoldDB" id="A0AAN8S6D3"/>
<keyword evidence="3" id="KW-0862">Zinc</keyword>
<dbReference type="GO" id="GO:0008270">
    <property type="term" value="F:zinc ion binding"/>
    <property type="evidence" value="ECO:0007669"/>
    <property type="project" value="UniProtKB-KW"/>
</dbReference>
<evidence type="ECO:0000313" key="5">
    <source>
        <dbReference type="EMBL" id="KAK6629304.1"/>
    </source>
</evidence>
<accession>A0AAN8S6D3</accession>